<name>A0A6M0H0I3_9CLOT</name>
<dbReference type="Proteomes" id="UP000481872">
    <property type="component" value="Unassembled WGS sequence"/>
</dbReference>
<gene>
    <name evidence="1" type="ORF">G3M99_05185</name>
</gene>
<sequence>MNTINLNFDCKVLDGNNPELVFGAAECLAETFAGVKIGKFTICEPMAKICKLSKEDMMEFTTNYIKDIVNDGLCVVAVDNDTNKVLGAMACENYNPSRKASFEVKNESINNIFSFLGELDKQFFTIVEKRFGRKIRKNEYVRGSMLGVRTEFNKKYVAQNMLSLVMDQCAEKGFKAFFVEATNFRSQKFNDLYGFYTAKDLQGKPISKKYCDHKIFHQIPEDVALECLLMIKPVENAVVQALCV</sequence>
<organism evidence="1 2">
    <name type="scientific">Clostridium senegalense</name>
    <dbReference type="NCBI Taxonomy" id="1465809"/>
    <lineage>
        <taxon>Bacteria</taxon>
        <taxon>Bacillati</taxon>
        <taxon>Bacillota</taxon>
        <taxon>Clostridia</taxon>
        <taxon>Eubacteriales</taxon>
        <taxon>Clostridiaceae</taxon>
        <taxon>Clostridium</taxon>
    </lineage>
</organism>
<dbReference type="SUPFAM" id="SSF55729">
    <property type="entry name" value="Acyl-CoA N-acyltransferases (Nat)"/>
    <property type="match status" value="1"/>
</dbReference>
<dbReference type="GO" id="GO:0008080">
    <property type="term" value="F:N-acetyltransferase activity"/>
    <property type="evidence" value="ECO:0007669"/>
    <property type="project" value="TreeGrafter"/>
</dbReference>
<dbReference type="RefSeq" id="WP_061995214.1">
    <property type="nucleotide sequence ID" value="NZ_JAAGPU010000006.1"/>
</dbReference>
<accession>A0A6M0H0I3</accession>
<reference evidence="1 2" key="1">
    <citation type="submission" date="2020-02" db="EMBL/GenBank/DDBJ databases">
        <title>Genome assembly of a novel Clostridium senegalense strain.</title>
        <authorList>
            <person name="Gupta T.B."/>
            <person name="Jauregui R."/>
            <person name="Maclean P."/>
            <person name="Nawarathana A."/>
            <person name="Brightwell G."/>
        </authorList>
    </citation>
    <scope>NUCLEOTIDE SEQUENCE [LARGE SCALE GENOMIC DNA]</scope>
    <source>
        <strain evidence="1 2">AGRFS4</strain>
    </source>
</reference>
<evidence type="ECO:0000313" key="2">
    <source>
        <dbReference type="Proteomes" id="UP000481872"/>
    </source>
</evidence>
<keyword evidence="2" id="KW-1185">Reference proteome</keyword>
<dbReference type="AlphaFoldDB" id="A0A6M0H0I3"/>
<dbReference type="EMBL" id="JAAGPU010000006">
    <property type="protein sequence ID" value="NEU04265.1"/>
    <property type="molecule type" value="Genomic_DNA"/>
</dbReference>
<proteinExistence type="predicted"/>
<evidence type="ECO:0008006" key="3">
    <source>
        <dbReference type="Google" id="ProtNLM"/>
    </source>
</evidence>
<protein>
    <recommendedName>
        <fullName evidence="3">GNAT family N-acetyltransferase</fullName>
    </recommendedName>
</protein>
<evidence type="ECO:0000313" key="1">
    <source>
        <dbReference type="EMBL" id="NEU04265.1"/>
    </source>
</evidence>
<dbReference type="PANTHER" id="PTHR20905">
    <property type="entry name" value="N-ACETYLTRANSFERASE-RELATED"/>
    <property type="match status" value="1"/>
</dbReference>
<dbReference type="InterPro" id="IPR016181">
    <property type="entry name" value="Acyl_CoA_acyltransferase"/>
</dbReference>
<dbReference type="PANTHER" id="PTHR20905:SF1">
    <property type="entry name" value="AT07410P-RELATED"/>
    <property type="match status" value="1"/>
</dbReference>
<comment type="caution">
    <text evidence="1">The sequence shown here is derived from an EMBL/GenBank/DDBJ whole genome shotgun (WGS) entry which is preliminary data.</text>
</comment>
<dbReference type="Gene3D" id="3.40.630.30">
    <property type="match status" value="1"/>
</dbReference>